<gene>
    <name evidence="1" type="ORF">SAMN05216296_0755</name>
</gene>
<dbReference type="STRING" id="364197.SAMN05216296_0755"/>
<reference evidence="2" key="1">
    <citation type="submission" date="2016-10" db="EMBL/GenBank/DDBJ databases">
        <authorList>
            <person name="Varghese N."/>
            <person name="Submissions S."/>
        </authorList>
    </citation>
    <scope>NUCLEOTIDE SEQUENCE [LARGE SCALE GENOMIC DNA]</scope>
    <source>
        <strain evidence="2">DSM 17875</strain>
    </source>
</reference>
<dbReference type="AlphaFoldDB" id="A0A1H2EHF5"/>
<accession>A0A1H2EHF5</accession>
<proteinExistence type="predicted"/>
<evidence type="ECO:0000313" key="1">
    <source>
        <dbReference type="EMBL" id="SDT94138.1"/>
    </source>
</evidence>
<evidence type="ECO:0000313" key="2">
    <source>
        <dbReference type="Proteomes" id="UP000243232"/>
    </source>
</evidence>
<dbReference type="Proteomes" id="UP000243232">
    <property type="component" value="Chromosome I"/>
</dbReference>
<protein>
    <submittedName>
        <fullName evidence="1">Uncharacterized protein</fullName>
    </submittedName>
</protein>
<keyword evidence="2" id="KW-1185">Reference proteome</keyword>
<organism evidence="1 2">
    <name type="scientific">Pseudomonas pohangensis</name>
    <dbReference type="NCBI Taxonomy" id="364197"/>
    <lineage>
        <taxon>Bacteria</taxon>
        <taxon>Pseudomonadati</taxon>
        <taxon>Pseudomonadota</taxon>
        <taxon>Gammaproteobacteria</taxon>
        <taxon>Pseudomonadales</taxon>
        <taxon>Pseudomonadaceae</taxon>
        <taxon>Pseudomonas</taxon>
    </lineage>
</organism>
<dbReference type="EMBL" id="LT629785">
    <property type="protein sequence ID" value="SDT94138.1"/>
    <property type="molecule type" value="Genomic_DNA"/>
</dbReference>
<name>A0A1H2EHF5_9PSED</name>
<sequence length="46" mass="5190">MLREGWGSPVKEVNSGGVDGFHDMILKHACAKRQRLNRWRLVNAGV</sequence>